<dbReference type="Proteomes" id="UP000246316">
    <property type="component" value="Segment"/>
</dbReference>
<sequence>MNIYIDANTDRVIRYSGGRTPPPEVNHRFKVQGKDYVVSNVEQRKKVYKFMSDEIDYIIHCHEILLFDKEKISAEGRKLLNELSLEIEKHSEPAHTEFLKGFKFSPDGKGQTYEIDGRIWHRTLKDDCNWTSWVEYV</sequence>
<reference evidence="1" key="1">
    <citation type="submission" date="2018-03" db="EMBL/GenBank/DDBJ databases">
        <title>Phage therapy in agriculture - a green tech approach to combat plant pathogenic bacteria.</title>
        <authorList>
            <person name="Carstens A.B."/>
            <person name="Djurhuus A.M."/>
            <person name="Hansen L.H."/>
        </authorList>
    </citation>
    <scope>NUCLEOTIDE SEQUENCE [LARGE SCALE GENOMIC DNA]</scope>
</reference>
<dbReference type="KEGG" id="vg:65112829"/>
<dbReference type="EMBL" id="MH059636">
    <property type="protein sequence ID" value="AWD90396.1"/>
    <property type="molecule type" value="Genomic_DNA"/>
</dbReference>
<keyword evidence="2" id="KW-1185">Reference proteome</keyword>
<evidence type="ECO:0000313" key="1">
    <source>
        <dbReference type="EMBL" id="AWD90396.1"/>
    </source>
</evidence>
<accession>A0A2S1GLY6</accession>
<proteinExistence type="predicted"/>
<name>A0A2S1GLY6_9CAUD</name>
<protein>
    <submittedName>
        <fullName evidence="1">Uncharacterized protein</fullName>
    </submittedName>
</protein>
<dbReference type="RefSeq" id="YP_010095195.1">
    <property type="nucleotide sequence ID" value="NC_055743.1"/>
</dbReference>
<dbReference type="GeneID" id="65112829"/>
<organism evidence="1 2">
    <name type="scientific">Erwinia phage Cronus</name>
    <dbReference type="NCBI Taxonomy" id="2163633"/>
    <lineage>
        <taxon>Viruses</taxon>
        <taxon>Duplodnaviria</taxon>
        <taxon>Heunggongvirae</taxon>
        <taxon>Uroviricota</taxon>
        <taxon>Caudoviricetes</taxon>
        <taxon>Pantevenvirales</taxon>
        <taxon>Straboviridae</taxon>
        <taxon>Tevenvirinae</taxon>
        <taxon>Risoevirus</taxon>
        <taxon>Risoevirus cronus</taxon>
        <taxon>Roskildevirus cronus</taxon>
    </lineage>
</organism>
<evidence type="ECO:0000313" key="2">
    <source>
        <dbReference type="Proteomes" id="UP000246316"/>
    </source>
</evidence>